<reference evidence="1 2" key="1">
    <citation type="journal article" date="2014" name="Nature">
        <title>Sequential evolution of bacterial morphology by co-option of a developmental regulator.</title>
        <authorList>
            <person name="Jiang C."/>
            <person name="Brown P.J."/>
            <person name="Ducret A."/>
            <person name="Brun Y.V."/>
        </authorList>
    </citation>
    <scope>NUCLEOTIDE SEQUENCE [LARGE SCALE GENOMIC DNA]</scope>
    <source>
        <strain evidence="1 2">DSM 16100</strain>
    </source>
</reference>
<dbReference type="EMBL" id="AWGB01000017">
    <property type="protein sequence ID" value="ESQ91429.1"/>
    <property type="molecule type" value="Genomic_DNA"/>
</dbReference>
<name>V4PVH6_9CAUL</name>
<dbReference type="AlphaFoldDB" id="V4PVH6"/>
<evidence type="ECO:0000313" key="1">
    <source>
        <dbReference type="EMBL" id="ESQ91429.1"/>
    </source>
</evidence>
<organism evidence="1 2">
    <name type="scientific">Asticcacaulis benevestitus DSM 16100 = ATCC BAA-896</name>
    <dbReference type="NCBI Taxonomy" id="1121022"/>
    <lineage>
        <taxon>Bacteria</taxon>
        <taxon>Pseudomonadati</taxon>
        <taxon>Pseudomonadota</taxon>
        <taxon>Alphaproteobacteria</taxon>
        <taxon>Caulobacterales</taxon>
        <taxon>Caulobacteraceae</taxon>
        <taxon>Asticcacaulis</taxon>
    </lineage>
</organism>
<dbReference type="Proteomes" id="UP000017837">
    <property type="component" value="Unassembled WGS sequence"/>
</dbReference>
<gene>
    <name evidence="1" type="ORF">ABENE_10475</name>
</gene>
<dbReference type="PATRIC" id="fig|1121022.4.peg.2115"/>
<proteinExistence type="predicted"/>
<sequence>MNAKPRSGQDEVLNIFESTGHYAFIKIDGHIHELSYAPNTGGDSKATAYTAENLLVTENHIVSKVEKAIDGNTYYLKGSLTVAYKGQSQTLKVQGIDYCYNGPD</sequence>
<protein>
    <submittedName>
        <fullName evidence="1">Uncharacterized protein</fullName>
    </submittedName>
</protein>
<comment type="caution">
    <text evidence="1">The sequence shown here is derived from an EMBL/GenBank/DDBJ whole genome shotgun (WGS) entry which is preliminary data.</text>
</comment>
<dbReference type="STRING" id="1121022.GCA_000376105_01177"/>
<accession>V4PVH6</accession>
<evidence type="ECO:0000313" key="2">
    <source>
        <dbReference type="Proteomes" id="UP000017837"/>
    </source>
</evidence>
<keyword evidence="2" id="KW-1185">Reference proteome</keyword>